<protein>
    <submittedName>
        <fullName evidence="2">Uncharacterized protein</fullName>
    </submittedName>
</protein>
<dbReference type="Proteomes" id="UP000299102">
    <property type="component" value="Unassembled WGS sequence"/>
</dbReference>
<name>A0A4C1X2V7_EUMVA</name>
<feature type="compositionally biased region" description="Low complexity" evidence="1">
    <location>
        <begin position="84"/>
        <end position="94"/>
    </location>
</feature>
<proteinExistence type="predicted"/>
<dbReference type="AlphaFoldDB" id="A0A4C1X2V7"/>
<organism evidence="2 3">
    <name type="scientific">Eumeta variegata</name>
    <name type="common">Bagworm moth</name>
    <name type="synonym">Eumeta japonica</name>
    <dbReference type="NCBI Taxonomy" id="151549"/>
    <lineage>
        <taxon>Eukaryota</taxon>
        <taxon>Metazoa</taxon>
        <taxon>Ecdysozoa</taxon>
        <taxon>Arthropoda</taxon>
        <taxon>Hexapoda</taxon>
        <taxon>Insecta</taxon>
        <taxon>Pterygota</taxon>
        <taxon>Neoptera</taxon>
        <taxon>Endopterygota</taxon>
        <taxon>Lepidoptera</taxon>
        <taxon>Glossata</taxon>
        <taxon>Ditrysia</taxon>
        <taxon>Tineoidea</taxon>
        <taxon>Psychidae</taxon>
        <taxon>Oiketicinae</taxon>
        <taxon>Eumeta</taxon>
    </lineage>
</organism>
<feature type="region of interest" description="Disordered" evidence="1">
    <location>
        <begin position="76"/>
        <end position="105"/>
    </location>
</feature>
<evidence type="ECO:0000313" key="3">
    <source>
        <dbReference type="Proteomes" id="UP000299102"/>
    </source>
</evidence>
<dbReference type="EMBL" id="BGZK01000697">
    <property type="protein sequence ID" value="GBP56617.1"/>
    <property type="molecule type" value="Genomic_DNA"/>
</dbReference>
<reference evidence="2 3" key="1">
    <citation type="journal article" date="2019" name="Commun. Biol.">
        <title>The bagworm genome reveals a unique fibroin gene that provides high tensile strength.</title>
        <authorList>
            <person name="Kono N."/>
            <person name="Nakamura H."/>
            <person name="Ohtoshi R."/>
            <person name="Tomita M."/>
            <person name="Numata K."/>
            <person name="Arakawa K."/>
        </authorList>
    </citation>
    <scope>NUCLEOTIDE SEQUENCE [LARGE SCALE GENOMIC DNA]</scope>
</reference>
<evidence type="ECO:0000313" key="2">
    <source>
        <dbReference type="EMBL" id="GBP56617.1"/>
    </source>
</evidence>
<sequence>MKTVDMNSWFLRHGRAKRTGTAAPCAHRTLDVSHAARLPRCRRRGACADVVGTFALIANRRFGMLLADRTDHPDEGLVRERSTARSVRSTRSGSPTRAALTSGRRSVDVRRAAVGRVLGLSCMERTSARDASRNWRQAMYAAGINSADQPPMRTGASKNSVLHRDLDIPSIAKYVKDASERFVSISESHSNPLLSTAVSYEAPPPYHFIRRPRNVITDPPDDFTADVESYIKINKQNDN</sequence>
<comment type="caution">
    <text evidence="2">The sequence shown here is derived from an EMBL/GenBank/DDBJ whole genome shotgun (WGS) entry which is preliminary data.</text>
</comment>
<gene>
    <name evidence="2" type="ORF">EVAR_33248_1</name>
</gene>
<evidence type="ECO:0000256" key="1">
    <source>
        <dbReference type="SAM" id="MobiDB-lite"/>
    </source>
</evidence>
<dbReference type="OrthoDB" id="10050074at2759"/>
<keyword evidence="3" id="KW-1185">Reference proteome</keyword>
<accession>A0A4C1X2V7</accession>